<proteinExistence type="predicted"/>
<dbReference type="PANTHER" id="PTHR30349">
    <property type="entry name" value="PHAGE INTEGRASE-RELATED"/>
    <property type="match status" value="1"/>
</dbReference>
<protein>
    <submittedName>
        <fullName evidence="4">Integrase</fullName>
    </submittedName>
</protein>
<evidence type="ECO:0000313" key="4">
    <source>
        <dbReference type="EMBL" id="NID06601.1"/>
    </source>
</evidence>
<comment type="caution">
    <text evidence="4">The sequence shown here is derived from an EMBL/GenBank/DDBJ whole genome shotgun (WGS) entry which is preliminary data.</text>
</comment>
<reference evidence="4 5" key="1">
    <citation type="journal article" date="2011" name="Curr. Microbiol.">
        <title>Luteibacter jiangsuensis sp. nov.: a methamidophos-degrading bacterium isolated from a methamidophos-manufacturing factory.</title>
        <authorList>
            <person name="Wang L."/>
            <person name="Wang G.L."/>
            <person name="Li S.P."/>
            <person name="Jiang J.D."/>
        </authorList>
    </citation>
    <scope>NUCLEOTIDE SEQUENCE [LARGE SCALE GENOMIC DNA]</scope>
    <source>
        <strain evidence="4 5">CGMCC 1.10133</strain>
    </source>
</reference>
<keyword evidence="1" id="KW-0229">DNA integration</keyword>
<name>A0ABX0QAG6_9GAMM</name>
<evidence type="ECO:0000256" key="1">
    <source>
        <dbReference type="ARBA" id="ARBA00022908"/>
    </source>
</evidence>
<dbReference type="Gene3D" id="1.10.150.130">
    <property type="match status" value="1"/>
</dbReference>
<dbReference type="EMBL" id="JAAQQR010000010">
    <property type="protein sequence ID" value="NID06601.1"/>
    <property type="molecule type" value="Genomic_DNA"/>
</dbReference>
<dbReference type="SUPFAM" id="SSF56349">
    <property type="entry name" value="DNA breaking-rejoining enzymes"/>
    <property type="match status" value="1"/>
</dbReference>
<dbReference type="InterPro" id="IPR011010">
    <property type="entry name" value="DNA_brk_join_enz"/>
</dbReference>
<dbReference type="Gene3D" id="1.10.443.10">
    <property type="entry name" value="Intergrase catalytic core"/>
    <property type="match status" value="1"/>
</dbReference>
<dbReference type="Proteomes" id="UP001429601">
    <property type="component" value="Unassembled WGS sequence"/>
</dbReference>
<gene>
    <name evidence="4" type="ORF">HBF26_17025</name>
</gene>
<dbReference type="RefSeq" id="WP_167129150.1">
    <property type="nucleotide sequence ID" value="NZ_JAAQQR010000010.1"/>
</dbReference>
<evidence type="ECO:0000313" key="5">
    <source>
        <dbReference type="Proteomes" id="UP001429601"/>
    </source>
</evidence>
<dbReference type="InterPro" id="IPR013762">
    <property type="entry name" value="Integrase-like_cat_sf"/>
</dbReference>
<keyword evidence="2" id="KW-0238">DNA-binding</keyword>
<keyword evidence="5" id="KW-1185">Reference proteome</keyword>
<accession>A0ABX0QAG6</accession>
<keyword evidence="3" id="KW-0233">DNA recombination</keyword>
<evidence type="ECO:0000256" key="2">
    <source>
        <dbReference type="ARBA" id="ARBA00023125"/>
    </source>
</evidence>
<dbReference type="PANTHER" id="PTHR30349:SF90">
    <property type="entry name" value="TYROSINE RECOMBINASE XERD"/>
    <property type="match status" value="1"/>
</dbReference>
<dbReference type="InterPro" id="IPR010998">
    <property type="entry name" value="Integrase_recombinase_N"/>
</dbReference>
<sequence>MTRGRKRRFDPTIPGHIDQKKLPVGIYWNRRDRYWYTLAGKPAKRIRVAEADVLMSDLHKAMEAVRGVKTDTLDYLLDKFDGSAHFRGLAAATQEGYAYAHEALRKHPTKLGIPFAKLPLSTITTPLLQRLVDQIAEEFPTKANAIKRYLSVAFNWGVRRGHCAGNPAKGVAQAKERRAHRMPEEDVMKGVAAFLRARGAMSGRRKGSLAPYVWAVAALAYLCRMRGVEVRDLTDASVTDEGLMVVRRKGSRPTLVRWSAELRDACDWLAARRTEVWARKRMPIPLQAKDRPLVISEDGAPLSKGAMSSAWRRAMAAAKEAGLIVEEQRFGLHGLKHRGITDTEGDTAEKQQASGHKTQQMVHHYDHSIPVVDVAGKRVKKPAK</sequence>
<dbReference type="InterPro" id="IPR050090">
    <property type="entry name" value="Tyrosine_recombinase_XerCD"/>
</dbReference>
<organism evidence="4 5">
    <name type="scientific">Luteibacter jiangsuensis</name>
    <dbReference type="NCBI Taxonomy" id="637577"/>
    <lineage>
        <taxon>Bacteria</taxon>
        <taxon>Pseudomonadati</taxon>
        <taxon>Pseudomonadota</taxon>
        <taxon>Gammaproteobacteria</taxon>
        <taxon>Lysobacterales</taxon>
        <taxon>Rhodanobacteraceae</taxon>
        <taxon>Luteibacter</taxon>
    </lineage>
</organism>
<evidence type="ECO:0000256" key="3">
    <source>
        <dbReference type="ARBA" id="ARBA00023172"/>
    </source>
</evidence>